<evidence type="ECO:0000256" key="1">
    <source>
        <dbReference type="ARBA" id="ARBA00022490"/>
    </source>
</evidence>
<evidence type="ECO:0000256" key="10">
    <source>
        <dbReference type="ARBA" id="ARBA00037865"/>
    </source>
</evidence>
<proteinExistence type="predicted"/>
<dbReference type="Pfam" id="PF00431">
    <property type="entry name" value="CUB"/>
    <property type="match status" value="2"/>
</dbReference>
<feature type="binding site" evidence="12">
    <location>
        <position position="158"/>
    </location>
    <ligand>
        <name>Zn(2+)</name>
        <dbReference type="ChEBI" id="CHEBI:29105"/>
        <note>catalytic</note>
    </ligand>
</feature>
<dbReference type="PROSITE" id="PS01180">
    <property type="entry name" value="CUB"/>
    <property type="match status" value="2"/>
</dbReference>
<feature type="domain" description="Peptidase M12A" evidence="15">
    <location>
        <begin position="58"/>
        <end position="262"/>
    </location>
</feature>
<evidence type="ECO:0000256" key="3">
    <source>
        <dbReference type="ARBA" id="ARBA00022723"/>
    </source>
</evidence>
<keyword evidence="8 12" id="KW-0482">Metalloprotease</keyword>
<dbReference type="SMART" id="SM00042">
    <property type="entry name" value="CUB"/>
    <property type="match status" value="2"/>
</dbReference>
<dbReference type="AlphaFoldDB" id="A0A8T2J1W4"/>
<dbReference type="CDD" id="cd00041">
    <property type="entry name" value="CUB"/>
    <property type="match status" value="2"/>
</dbReference>
<dbReference type="GO" id="GO:0060473">
    <property type="term" value="C:cortical granule"/>
    <property type="evidence" value="ECO:0007669"/>
    <property type="project" value="UniProtKB-SubCell"/>
</dbReference>
<dbReference type="SUPFAM" id="SSF49854">
    <property type="entry name" value="Spermadhesin, CUB domain"/>
    <property type="match status" value="2"/>
</dbReference>
<dbReference type="PANTHER" id="PTHR10127:SF884">
    <property type="entry name" value="METALLOENDOPEPTIDASE"/>
    <property type="match status" value="1"/>
</dbReference>
<keyword evidence="1" id="KW-0963">Cytoplasm</keyword>
<evidence type="ECO:0000256" key="4">
    <source>
        <dbReference type="ARBA" id="ARBA00022729"/>
    </source>
</evidence>
<evidence type="ECO:0000256" key="6">
    <source>
        <dbReference type="ARBA" id="ARBA00022801"/>
    </source>
</evidence>
<dbReference type="PANTHER" id="PTHR10127">
    <property type="entry name" value="DISCOIDIN, CUB, EGF, LAMININ , AND ZINC METALLOPROTEASE DOMAIN CONTAINING"/>
    <property type="match status" value="1"/>
</dbReference>
<dbReference type="Gene3D" id="2.60.120.290">
    <property type="entry name" value="Spermadhesin, CUB domain"/>
    <property type="match status" value="2"/>
</dbReference>
<evidence type="ECO:0000256" key="12">
    <source>
        <dbReference type="PROSITE-ProRule" id="PRU01211"/>
    </source>
</evidence>
<keyword evidence="6 12" id="KW-0378">Hydrolase</keyword>
<organism evidence="16 17">
    <name type="scientific">Hymenochirus boettgeri</name>
    <name type="common">Congo dwarf clawed frog</name>
    <dbReference type="NCBI Taxonomy" id="247094"/>
    <lineage>
        <taxon>Eukaryota</taxon>
        <taxon>Metazoa</taxon>
        <taxon>Chordata</taxon>
        <taxon>Craniata</taxon>
        <taxon>Vertebrata</taxon>
        <taxon>Euteleostomi</taxon>
        <taxon>Amphibia</taxon>
        <taxon>Batrachia</taxon>
        <taxon>Anura</taxon>
        <taxon>Pipoidea</taxon>
        <taxon>Pipidae</taxon>
        <taxon>Pipinae</taxon>
        <taxon>Hymenochirus</taxon>
    </lineage>
</organism>
<gene>
    <name evidence="16" type="ORF">GDO86_008816</name>
</gene>
<dbReference type="EMBL" id="JAACNH010000007">
    <property type="protein sequence ID" value="KAG8438262.1"/>
    <property type="molecule type" value="Genomic_DNA"/>
</dbReference>
<dbReference type="GO" id="GO:0008270">
    <property type="term" value="F:zinc ion binding"/>
    <property type="evidence" value="ECO:0007669"/>
    <property type="project" value="UniProtKB-UniRule"/>
</dbReference>
<dbReference type="PRINTS" id="PR00480">
    <property type="entry name" value="ASTACIN"/>
</dbReference>
<keyword evidence="2 12" id="KW-0645">Protease</keyword>
<dbReference type="InterPro" id="IPR000859">
    <property type="entry name" value="CUB_dom"/>
</dbReference>
<evidence type="ECO:0000259" key="14">
    <source>
        <dbReference type="PROSITE" id="PS01180"/>
    </source>
</evidence>
<dbReference type="Gene3D" id="3.40.390.10">
    <property type="entry name" value="Collagenase (Catalytic Domain)"/>
    <property type="match status" value="1"/>
</dbReference>
<comment type="caution">
    <text evidence="16">The sequence shown here is derived from an EMBL/GenBank/DDBJ whole genome shotgun (WGS) entry which is preliminary data.</text>
</comment>
<protein>
    <recommendedName>
        <fullName evidence="13">Metalloendopeptidase</fullName>
        <ecNumber evidence="13">3.4.24.-</ecNumber>
    </recommendedName>
</protein>
<evidence type="ECO:0000313" key="16">
    <source>
        <dbReference type="EMBL" id="KAG8438262.1"/>
    </source>
</evidence>
<evidence type="ECO:0000256" key="8">
    <source>
        <dbReference type="ARBA" id="ARBA00023049"/>
    </source>
</evidence>
<keyword evidence="4 13" id="KW-0732">Signal</keyword>
<dbReference type="GO" id="GO:0006508">
    <property type="term" value="P:proteolysis"/>
    <property type="evidence" value="ECO:0007669"/>
    <property type="project" value="UniProtKB-KW"/>
</dbReference>
<keyword evidence="3 12" id="KW-0479">Metal-binding</keyword>
<feature type="active site" evidence="12">
    <location>
        <position position="159"/>
    </location>
</feature>
<reference evidence="16" key="1">
    <citation type="thesis" date="2020" institute="ProQuest LLC" country="789 East Eisenhower Parkway, Ann Arbor, MI, USA">
        <title>Comparative Genomics and Chromosome Evolution.</title>
        <authorList>
            <person name="Mudd A.B."/>
        </authorList>
    </citation>
    <scope>NUCLEOTIDE SEQUENCE</scope>
    <source>
        <strain evidence="16">Female2</strain>
        <tissue evidence="16">Blood</tissue>
    </source>
</reference>
<evidence type="ECO:0000256" key="11">
    <source>
        <dbReference type="PROSITE-ProRule" id="PRU00059"/>
    </source>
</evidence>
<keyword evidence="9" id="KW-1015">Disulfide bond</keyword>
<keyword evidence="17" id="KW-1185">Reference proteome</keyword>
<dbReference type="InterPro" id="IPR017370">
    <property type="entry name" value="Hatching_enzyme_Uvs2-like"/>
</dbReference>
<dbReference type="FunFam" id="2.60.120.290:FF:000013">
    <property type="entry name" value="Membrane frizzled-related protein"/>
    <property type="match status" value="1"/>
</dbReference>
<comment type="cofactor">
    <cofactor evidence="12 13">
        <name>Zn(2+)</name>
        <dbReference type="ChEBI" id="CHEBI:29105"/>
    </cofactor>
    <text evidence="12 13">Binds 1 zinc ion per subunit.</text>
</comment>
<evidence type="ECO:0000256" key="7">
    <source>
        <dbReference type="ARBA" id="ARBA00022833"/>
    </source>
</evidence>
<dbReference type="FunFam" id="3.40.390.10:FF:000040">
    <property type="entry name" value="Metalloendopeptidase"/>
    <property type="match status" value="1"/>
</dbReference>
<dbReference type="GO" id="GO:0004222">
    <property type="term" value="F:metalloendopeptidase activity"/>
    <property type="evidence" value="ECO:0007669"/>
    <property type="project" value="UniProtKB-UniRule"/>
</dbReference>
<dbReference type="InterPro" id="IPR006026">
    <property type="entry name" value="Peptidase_Metallo"/>
</dbReference>
<sequence length="485" mass="53436">MDSALALILLCSLLDSVLPKSIKGVLSSTQTQGESEDYYSTIMNENKECRILLIQGDIAIKISRSSSNGLWKKSTDGKVYVPYKIGNEYNSDEVTAIVSAMNIYSTLTCIQFTPQTSENDFISISSSDGCWSYIGMQGGAQEVSIQKGGCVTQGIILHELNHAIGFAHEHCRNDRDNYVEIMYRYISPGDVINFDKMETNNIGLMYDYLSIMHYAPWMFSNTTGKNTIVPTPNPNVPIGMGSLLTNLDIAKINKLYGCDFCSSVSITPSGTITSPNYQNAQCVWLIQTPSGQVSMKFNAFAIQSSSDCTSNYIRIYDGPSRSSTVLLDKECGMNIPPPVISSTNQMLVEFISDNSQTGSGFTASYNTVPCGGTFYTLLRKITSPGYPNSYPPNMNCGYTITAPPNMKISLTVTNFFLEVSSTCSYDRLEVYDGDSVNAPLLDKWCGIKYFLTTSSTGPLMFLRFYSDNSVQETGFLATYQFSLLP</sequence>
<dbReference type="InterPro" id="IPR035914">
    <property type="entry name" value="Sperma_CUB_dom_sf"/>
</dbReference>
<comment type="caution">
    <text evidence="11">Lacks conserved residue(s) required for the propagation of feature annotation.</text>
</comment>
<dbReference type="InterPro" id="IPR024079">
    <property type="entry name" value="MetalloPept_cat_dom_sf"/>
</dbReference>
<evidence type="ECO:0000256" key="9">
    <source>
        <dbReference type="ARBA" id="ARBA00023157"/>
    </source>
</evidence>
<evidence type="ECO:0000256" key="13">
    <source>
        <dbReference type="RuleBase" id="RU361183"/>
    </source>
</evidence>
<evidence type="ECO:0000313" key="17">
    <source>
        <dbReference type="Proteomes" id="UP000812440"/>
    </source>
</evidence>
<evidence type="ECO:0000259" key="15">
    <source>
        <dbReference type="PROSITE" id="PS51864"/>
    </source>
</evidence>
<dbReference type="FunFam" id="2.60.120.290:FF:000005">
    <property type="entry name" value="Procollagen C-endopeptidase enhancer 1"/>
    <property type="match status" value="1"/>
</dbReference>
<dbReference type="Proteomes" id="UP000812440">
    <property type="component" value="Chromosome 4"/>
</dbReference>
<feature type="domain" description="CUB" evidence="14">
    <location>
        <begin position="261"/>
        <end position="368"/>
    </location>
</feature>
<keyword evidence="7 12" id="KW-0862">Zinc</keyword>
<evidence type="ECO:0000256" key="2">
    <source>
        <dbReference type="ARBA" id="ARBA00022670"/>
    </source>
</evidence>
<accession>A0A8T2J1W4</accession>
<dbReference type="SUPFAM" id="SSF55486">
    <property type="entry name" value="Metalloproteases ('zincins'), catalytic domain"/>
    <property type="match status" value="1"/>
</dbReference>
<dbReference type="SMART" id="SM00235">
    <property type="entry name" value="ZnMc"/>
    <property type="match status" value="1"/>
</dbReference>
<feature type="binding site" evidence="12">
    <location>
        <position position="168"/>
    </location>
    <ligand>
        <name>Zn(2+)</name>
        <dbReference type="ChEBI" id="CHEBI:29105"/>
        <note>catalytic</note>
    </ligand>
</feature>
<feature type="chain" id="PRO_5035961585" description="Metalloendopeptidase" evidence="13">
    <location>
        <begin position="20"/>
        <end position="485"/>
    </location>
</feature>
<dbReference type="InterPro" id="IPR001506">
    <property type="entry name" value="Peptidase_M12A"/>
</dbReference>
<dbReference type="OrthoDB" id="291007at2759"/>
<feature type="signal peptide" evidence="13">
    <location>
        <begin position="1"/>
        <end position="19"/>
    </location>
</feature>
<evidence type="ECO:0000256" key="5">
    <source>
        <dbReference type="ARBA" id="ARBA00022737"/>
    </source>
</evidence>
<dbReference type="Pfam" id="PF01400">
    <property type="entry name" value="Astacin"/>
    <property type="match status" value="1"/>
</dbReference>
<dbReference type="PIRSF" id="PIRSF038057">
    <property type="entry name" value="Hatching_enzyme_Uvs2"/>
    <property type="match status" value="1"/>
</dbReference>
<name>A0A8T2J1W4_9PIPI</name>
<comment type="subcellular location">
    <subcellularLocation>
        <location evidence="10">Cytoplasmic vesicle</location>
        <location evidence="10">Secretory vesicle</location>
        <location evidence="10">Cortical granule</location>
    </subcellularLocation>
</comment>
<dbReference type="EC" id="3.4.24.-" evidence="13"/>
<feature type="binding site" evidence="12">
    <location>
        <position position="162"/>
    </location>
    <ligand>
        <name>Zn(2+)</name>
        <dbReference type="ChEBI" id="CHEBI:29105"/>
        <note>catalytic</note>
    </ligand>
</feature>
<dbReference type="PROSITE" id="PS51864">
    <property type="entry name" value="ASTACIN"/>
    <property type="match status" value="1"/>
</dbReference>
<keyword evidence="5" id="KW-0677">Repeat</keyword>
<feature type="domain" description="CUB" evidence="14">
    <location>
        <begin position="370"/>
        <end position="482"/>
    </location>
</feature>